<accession>A0ABQ8S4W8</accession>
<feature type="transmembrane region" description="Helical" evidence="1">
    <location>
        <begin position="131"/>
        <end position="151"/>
    </location>
</feature>
<name>A0ABQ8S4W8_PERAM</name>
<evidence type="ECO:0008006" key="4">
    <source>
        <dbReference type="Google" id="ProtNLM"/>
    </source>
</evidence>
<proteinExistence type="predicted"/>
<keyword evidence="1" id="KW-0472">Membrane</keyword>
<organism evidence="2 3">
    <name type="scientific">Periplaneta americana</name>
    <name type="common">American cockroach</name>
    <name type="synonym">Blatta americana</name>
    <dbReference type="NCBI Taxonomy" id="6978"/>
    <lineage>
        <taxon>Eukaryota</taxon>
        <taxon>Metazoa</taxon>
        <taxon>Ecdysozoa</taxon>
        <taxon>Arthropoda</taxon>
        <taxon>Hexapoda</taxon>
        <taxon>Insecta</taxon>
        <taxon>Pterygota</taxon>
        <taxon>Neoptera</taxon>
        <taxon>Polyneoptera</taxon>
        <taxon>Dictyoptera</taxon>
        <taxon>Blattodea</taxon>
        <taxon>Blattoidea</taxon>
        <taxon>Blattidae</taxon>
        <taxon>Blattinae</taxon>
        <taxon>Periplaneta</taxon>
    </lineage>
</organism>
<keyword evidence="1" id="KW-0812">Transmembrane</keyword>
<sequence length="378" mass="43321">MVFMLFAEDIRYVMRATSTNFLINRATRREDMVTKIRATRRRGLYVTTVYFCCYWLPIYPIDIIGTWKMANAPIVMAVGNDSNITEGIHRKFLWNVWLPFDPNYLPTFLVGSVCQTFLITTELFIISTTDLFILVIVLVLTLQFNLLGTAIQTARETVITLLQEETGQGKGVILYKEFTPANKWIRQPDRFSSEWRQALKMTANVCPLRAIPGRSRDGNHCRRCVSEIETLGHVLGACTFSETLRNSRHHRIRSMITEALRKKGLTVHEEVHGISQEGSCRRIDMLSIPPGSTSAYIIDPTVRFEAQKQQPADVHAEKCRIYEPTVPFYLEKYHLTSIEVVGLMVGARSTIPRLFVSFCKKFQLNNDFIRDVSLAAIR</sequence>
<dbReference type="Proteomes" id="UP001148838">
    <property type="component" value="Unassembled WGS sequence"/>
</dbReference>
<evidence type="ECO:0000313" key="3">
    <source>
        <dbReference type="Proteomes" id="UP001148838"/>
    </source>
</evidence>
<keyword evidence="1" id="KW-1133">Transmembrane helix</keyword>
<protein>
    <recommendedName>
        <fullName evidence="4">Reverse transcriptase</fullName>
    </recommendedName>
</protein>
<keyword evidence="3" id="KW-1185">Reference proteome</keyword>
<feature type="transmembrane region" description="Helical" evidence="1">
    <location>
        <begin position="43"/>
        <end position="61"/>
    </location>
</feature>
<gene>
    <name evidence="2" type="ORF">ANN_25989</name>
</gene>
<reference evidence="2 3" key="1">
    <citation type="journal article" date="2022" name="Allergy">
        <title>Genome assembly and annotation of Periplaneta americana reveal a comprehensive cockroach allergen profile.</title>
        <authorList>
            <person name="Wang L."/>
            <person name="Xiong Q."/>
            <person name="Saelim N."/>
            <person name="Wang L."/>
            <person name="Nong W."/>
            <person name="Wan A.T."/>
            <person name="Shi M."/>
            <person name="Liu X."/>
            <person name="Cao Q."/>
            <person name="Hui J.H.L."/>
            <person name="Sookrung N."/>
            <person name="Leung T.F."/>
            <person name="Tungtrongchitr A."/>
            <person name="Tsui S.K.W."/>
        </authorList>
    </citation>
    <scope>NUCLEOTIDE SEQUENCE [LARGE SCALE GENOMIC DNA]</scope>
    <source>
        <strain evidence="2">PWHHKU_190912</strain>
    </source>
</reference>
<dbReference type="EMBL" id="JAJSOF020000036">
    <property type="protein sequence ID" value="KAJ4428993.1"/>
    <property type="molecule type" value="Genomic_DNA"/>
</dbReference>
<evidence type="ECO:0000313" key="2">
    <source>
        <dbReference type="EMBL" id="KAJ4428993.1"/>
    </source>
</evidence>
<comment type="caution">
    <text evidence="2">The sequence shown here is derived from an EMBL/GenBank/DDBJ whole genome shotgun (WGS) entry which is preliminary data.</text>
</comment>
<feature type="transmembrane region" description="Helical" evidence="1">
    <location>
        <begin position="104"/>
        <end position="124"/>
    </location>
</feature>
<evidence type="ECO:0000256" key="1">
    <source>
        <dbReference type="SAM" id="Phobius"/>
    </source>
</evidence>